<comment type="caution">
    <text evidence="2">The sequence shown here is derived from an EMBL/GenBank/DDBJ whole genome shotgun (WGS) entry which is preliminary data.</text>
</comment>
<sequence length="122" mass="13303">MDSQNVSSFLQNRTTNFTSKLKLSADKEAELSAALTVTAIISFSGALGNLLVLLVTWPKTAARKSGLNLLIFQFVAANLFMCLVNIPTSVFMIQSQRDGLILPMGMCNYTQAFFTTGWTAVN</sequence>
<dbReference type="Gene3D" id="1.20.1070.10">
    <property type="entry name" value="Rhodopsin 7-helix transmembrane proteins"/>
    <property type="match status" value="1"/>
</dbReference>
<organism evidence="2 3">
    <name type="scientific">Hypsibius exemplaris</name>
    <name type="common">Freshwater tardigrade</name>
    <dbReference type="NCBI Taxonomy" id="2072580"/>
    <lineage>
        <taxon>Eukaryota</taxon>
        <taxon>Metazoa</taxon>
        <taxon>Ecdysozoa</taxon>
        <taxon>Tardigrada</taxon>
        <taxon>Eutardigrada</taxon>
        <taxon>Parachela</taxon>
        <taxon>Hypsibioidea</taxon>
        <taxon>Hypsibiidae</taxon>
        <taxon>Hypsibius</taxon>
    </lineage>
</organism>
<keyword evidence="1" id="KW-0812">Transmembrane</keyword>
<feature type="transmembrane region" description="Helical" evidence="1">
    <location>
        <begin position="69"/>
        <end position="93"/>
    </location>
</feature>
<dbReference type="EMBL" id="MTYJ01000138">
    <property type="protein sequence ID" value="OQV12705.1"/>
    <property type="molecule type" value="Genomic_DNA"/>
</dbReference>
<feature type="transmembrane region" description="Helical" evidence="1">
    <location>
        <begin position="31"/>
        <end position="57"/>
    </location>
</feature>
<dbReference type="Proteomes" id="UP000192578">
    <property type="component" value="Unassembled WGS sequence"/>
</dbReference>
<keyword evidence="1" id="KW-0472">Membrane</keyword>
<protein>
    <recommendedName>
        <fullName evidence="4">G-protein coupled receptors family 1 profile domain-containing protein</fullName>
    </recommendedName>
</protein>
<proteinExistence type="predicted"/>
<evidence type="ECO:0000256" key="1">
    <source>
        <dbReference type="SAM" id="Phobius"/>
    </source>
</evidence>
<evidence type="ECO:0008006" key="4">
    <source>
        <dbReference type="Google" id="ProtNLM"/>
    </source>
</evidence>
<accession>A0A1W0WBW1</accession>
<keyword evidence="3" id="KW-1185">Reference proteome</keyword>
<evidence type="ECO:0000313" key="2">
    <source>
        <dbReference type="EMBL" id="OQV12705.1"/>
    </source>
</evidence>
<reference evidence="3" key="1">
    <citation type="submission" date="2017-01" db="EMBL/GenBank/DDBJ databases">
        <title>Comparative genomics of anhydrobiosis in the tardigrade Hypsibius dujardini.</title>
        <authorList>
            <person name="Yoshida Y."/>
            <person name="Koutsovoulos G."/>
            <person name="Laetsch D."/>
            <person name="Stevens L."/>
            <person name="Kumar S."/>
            <person name="Horikawa D."/>
            <person name="Ishino K."/>
            <person name="Komine S."/>
            <person name="Tomita M."/>
            <person name="Blaxter M."/>
            <person name="Arakawa K."/>
        </authorList>
    </citation>
    <scope>NUCLEOTIDE SEQUENCE [LARGE SCALE GENOMIC DNA]</scope>
    <source>
        <strain evidence="3">Z151</strain>
    </source>
</reference>
<name>A0A1W0WBW1_HYPEX</name>
<evidence type="ECO:0000313" key="3">
    <source>
        <dbReference type="Proteomes" id="UP000192578"/>
    </source>
</evidence>
<keyword evidence="1" id="KW-1133">Transmembrane helix</keyword>
<dbReference type="AlphaFoldDB" id="A0A1W0WBW1"/>
<gene>
    <name evidence="2" type="ORF">BV898_13026</name>
</gene>
<dbReference type="OrthoDB" id="6147321at2759"/>
<dbReference type="SUPFAM" id="SSF81321">
    <property type="entry name" value="Family A G protein-coupled receptor-like"/>
    <property type="match status" value="1"/>
</dbReference>